<name>C7RS59_ACCRE</name>
<dbReference type="SUPFAM" id="SSF53335">
    <property type="entry name" value="S-adenosyl-L-methionine-dependent methyltransferases"/>
    <property type="match status" value="1"/>
</dbReference>
<protein>
    <submittedName>
        <fullName evidence="1">Methyltransferase type 12</fullName>
    </submittedName>
</protein>
<dbReference type="GO" id="GO:0008168">
    <property type="term" value="F:methyltransferase activity"/>
    <property type="evidence" value="ECO:0007669"/>
    <property type="project" value="UniProtKB-KW"/>
</dbReference>
<organism evidence="1">
    <name type="scientific">Accumulibacter regalis</name>
    <dbReference type="NCBI Taxonomy" id="522306"/>
    <lineage>
        <taxon>Bacteria</taxon>
        <taxon>Pseudomonadati</taxon>
        <taxon>Pseudomonadota</taxon>
        <taxon>Betaproteobacteria</taxon>
        <taxon>Candidatus Accumulibacter</taxon>
    </lineage>
</organism>
<keyword evidence="1" id="KW-0808">Transferase</keyword>
<reference evidence="1" key="2">
    <citation type="submission" date="2009-09" db="EMBL/GenBank/DDBJ databases">
        <title>Complete sequence of chromosome of Candidatus Accumulibacter phosphatis clade IIA str. UW-1.</title>
        <authorList>
            <consortium name="US DOE Joint Genome Institute"/>
            <person name="Martin H.G."/>
            <person name="Ivanova N."/>
            <person name="Kunin V."/>
            <person name="Warnecke F."/>
            <person name="Barry K."/>
            <person name="He S."/>
            <person name="Salamov A."/>
            <person name="Szeto E."/>
            <person name="Dalin E."/>
            <person name="Pangilinan J.L."/>
            <person name="Lapidus A."/>
            <person name="Lowry S."/>
            <person name="Kyrpides N.C."/>
            <person name="McMahon K.D."/>
            <person name="Hugenholtz P."/>
        </authorList>
    </citation>
    <scope>NUCLEOTIDE SEQUENCE [LARGE SCALE GENOMIC DNA]</scope>
    <source>
        <strain evidence="1">UW-1</strain>
    </source>
</reference>
<dbReference type="Gene3D" id="3.40.50.150">
    <property type="entry name" value="Vaccinia Virus protein VP39"/>
    <property type="match status" value="1"/>
</dbReference>
<dbReference type="STRING" id="522306.CAP2UW1_2596"/>
<sequence>MSSEEEEKLQRISETSLYSAGVMPLAIGYCFRILCRHLLGENLLEMGPAEGVMTELLATTGKSMTVVEGSALFCNDLRARFPQAQVINALFEDFEPTEQFDTIIMGHVLEHVQEPVDILLRARGWLKPGGLIFAAVPNAQSLHRQAAVIMGMLPRVDALNAMDLHHGHRRVFNPETFRLAFTQAGLQVDIFGGYWLKPLANGQIESHWNSAMIEAFMQLGERYPDIAGELYIVASVTS</sequence>
<dbReference type="AlphaFoldDB" id="C7RS59"/>
<reference evidence="1" key="1">
    <citation type="submission" date="2009-08" db="EMBL/GenBank/DDBJ databases">
        <authorList>
            <consortium name="US DOE Joint Genome Institute"/>
            <person name="Lucas S."/>
            <person name="Copeland A."/>
            <person name="Lapidus A."/>
            <person name="Glavina del Rio T."/>
            <person name="Dalin E."/>
            <person name="Tice H."/>
            <person name="Bruce D."/>
            <person name="Barry K."/>
            <person name="Pitluck S."/>
            <person name="Lowry S."/>
            <person name="Larimer F."/>
            <person name="Land M."/>
            <person name="Hauser L."/>
            <person name="Kyrpides N."/>
            <person name="Ivanova N."/>
            <person name="McMahon K.D."/>
            <person name="Hugenholtz P."/>
        </authorList>
    </citation>
    <scope>NUCLEOTIDE SEQUENCE</scope>
    <source>
        <strain evidence="1">UW-1</strain>
    </source>
</reference>
<dbReference type="InterPro" id="IPR029063">
    <property type="entry name" value="SAM-dependent_MTases_sf"/>
</dbReference>
<dbReference type="GO" id="GO:0032259">
    <property type="term" value="P:methylation"/>
    <property type="evidence" value="ECO:0007669"/>
    <property type="project" value="UniProtKB-KW"/>
</dbReference>
<evidence type="ECO:0000313" key="1">
    <source>
        <dbReference type="EMBL" id="ACV35882.1"/>
    </source>
</evidence>
<gene>
    <name evidence="1" type="ordered locus">CAP2UW1_2596</name>
</gene>
<dbReference type="eggNOG" id="COG2227">
    <property type="taxonomic scope" value="Bacteria"/>
</dbReference>
<keyword evidence="1" id="KW-0489">Methyltransferase</keyword>
<dbReference type="CDD" id="cd02440">
    <property type="entry name" value="AdoMet_MTases"/>
    <property type="match status" value="1"/>
</dbReference>
<proteinExistence type="predicted"/>
<dbReference type="OrthoDB" id="8564939at2"/>
<dbReference type="EMBL" id="CP001715">
    <property type="protein sequence ID" value="ACV35882.1"/>
    <property type="molecule type" value="Genomic_DNA"/>
</dbReference>
<accession>C7RS59</accession>
<dbReference type="HOGENOM" id="CLU_100577_0_0_4"/>
<dbReference type="KEGG" id="app:CAP2UW1_2596"/>
<dbReference type="Pfam" id="PF13489">
    <property type="entry name" value="Methyltransf_23"/>
    <property type="match status" value="1"/>
</dbReference>
<dbReference type="PANTHER" id="PTHR43861">
    <property type="entry name" value="TRANS-ACONITATE 2-METHYLTRANSFERASE-RELATED"/>
    <property type="match status" value="1"/>
</dbReference>